<evidence type="ECO:0000256" key="2">
    <source>
        <dbReference type="ARBA" id="ARBA00010666"/>
    </source>
</evidence>
<dbReference type="EMBL" id="OV696702">
    <property type="protein sequence ID" value="CAH1249612.1"/>
    <property type="molecule type" value="Genomic_DNA"/>
</dbReference>
<feature type="transmembrane region" description="Helical" evidence="8">
    <location>
        <begin position="642"/>
        <end position="668"/>
    </location>
</feature>
<evidence type="ECO:0000256" key="8">
    <source>
        <dbReference type="SAM" id="Phobius"/>
    </source>
</evidence>
<evidence type="ECO:0000256" key="6">
    <source>
        <dbReference type="ARBA" id="ARBA00023136"/>
    </source>
</evidence>
<gene>
    <name evidence="11" type="primary">CASD1</name>
    <name evidence="11" type="ORF">BLAG_LOCUS10653</name>
</gene>
<accession>A0A8J9Z9P3</accession>
<dbReference type="GO" id="GO:0047186">
    <property type="term" value="F:N-acetylneuraminate 9-O-acetyltransferase activity"/>
    <property type="evidence" value="ECO:0007669"/>
    <property type="project" value="TreeGrafter"/>
</dbReference>
<evidence type="ECO:0000259" key="10">
    <source>
        <dbReference type="Pfam" id="PF24536"/>
    </source>
</evidence>
<feature type="transmembrane region" description="Helical" evidence="8">
    <location>
        <begin position="567"/>
        <end position="592"/>
    </location>
</feature>
<keyword evidence="3" id="KW-0808">Transferase</keyword>
<name>A0A8J9Z9P3_BRALA</name>
<keyword evidence="6 8" id="KW-0472">Membrane</keyword>
<dbReference type="GO" id="GO:0000139">
    <property type="term" value="C:Golgi membrane"/>
    <property type="evidence" value="ECO:0007669"/>
    <property type="project" value="TreeGrafter"/>
</dbReference>
<feature type="domain" description="Cas1p 10 TM acyl transferase" evidence="9">
    <location>
        <begin position="290"/>
        <end position="785"/>
    </location>
</feature>
<evidence type="ECO:0000313" key="12">
    <source>
        <dbReference type="Proteomes" id="UP000838412"/>
    </source>
</evidence>
<evidence type="ECO:0000256" key="3">
    <source>
        <dbReference type="ARBA" id="ARBA00022679"/>
    </source>
</evidence>
<dbReference type="PANTHER" id="PTHR13533:SF1">
    <property type="entry name" value="N-ACETYLNEURAMINATE 9-O-ACETYLTRANSFERASE"/>
    <property type="match status" value="1"/>
</dbReference>
<evidence type="ECO:0000256" key="4">
    <source>
        <dbReference type="ARBA" id="ARBA00022692"/>
    </source>
</evidence>
<evidence type="ECO:0000256" key="1">
    <source>
        <dbReference type="ARBA" id="ARBA00004141"/>
    </source>
</evidence>
<dbReference type="InterPro" id="IPR057106">
    <property type="entry name" value="NXPE4_C"/>
</dbReference>
<dbReference type="InterPro" id="IPR012419">
    <property type="entry name" value="Cas1_AcylTrans_dom"/>
</dbReference>
<protein>
    <submittedName>
        <fullName evidence="11">CASD1 protein</fullName>
    </submittedName>
</protein>
<keyword evidence="5 8" id="KW-1133">Transmembrane helix</keyword>
<keyword evidence="7" id="KW-0325">Glycoprotein</keyword>
<dbReference type="PANTHER" id="PTHR13533">
    <property type="entry name" value="N-ACETYLNEURAMINATE 9-O-ACETYLTRANSFERASE"/>
    <property type="match status" value="1"/>
</dbReference>
<comment type="similarity">
    <text evidence="2">Belongs to the PC-esterase family. CASD1 subfamily.</text>
</comment>
<comment type="subcellular location">
    <subcellularLocation>
        <location evidence="1">Membrane</location>
        <topology evidence="1">Multi-pass membrane protein</topology>
    </subcellularLocation>
</comment>
<keyword evidence="4 8" id="KW-0812">Transmembrane</keyword>
<proteinExistence type="inferred from homology"/>
<feature type="transmembrane region" description="Helical" evidence="8">
    <location>
        <begin position="748"/>
        <end position="773"/>
    </location>
</feature>
<reference evidence="11" key="1">
    <citation type="submission" date="2022-01" db="EMBL/GenBank/DDBJ databases">
        <authorList>
            <person name="Braso-Vives M."/>
        </authorList>
    </citation>
    <scope>NUCLEOTIDE SEQUENCE</scope>
</reference>
<keyword evidence="12" id="KW-1185">Reference proteome</keyword>
<feature type="transmembrane region" description="Helical" evidence="8">
    <location>
        <begin position="504"/>
        <end position="525"/>
    </location>
</feature>
<evidence type="ECO:0000313" key="11">
    <source>
        <dbReference type="EMBL" id="CAH1249612.1"/>
    </source>
</evidence>
<feature type="transmembrane region" description="Helical" evidence="8">
    <location>
        <begin position="305"/>
        <end position="326"/>
    </location>
</feature>
<feature type="domain" description="NXPE C-terminal" evidence="10">
    <location>
        <begin position="64"/>
        <end position="134"/>
    </location>
</feature>
<dbReference type="Pfam" id="PF24536">
    <property type="entry name" value="NXPE4_C"/>
    <property type="match status" value="1"/>
</dbReference>
<feature type="transmembrane region" description="Helical" evidence="8">
    <location>
        <begin position="710"/>
        <end position="728"/>
    </location>
</feature>
<dbReference type="AlphaFoldDB" id="A0A8J9Z9P3"/>
<feature type="transmembrane region" description="Helical" evidence="8">
    <location>
        <begin position="25"/>
        <end position="42"/>
    </location>
</feature>
<feature type="transmembrane region" description="Helical" evidence="8">
    <location>
        <begin position="388"/>
        <end position="406"/>
    </location>
</feature>
<dbReference type="Pfam" id="PF07779">
    <property type="entry name" value="Cas1_AcylT"/>
    <property type="match status" value="1"/>
</dbReference>
<sequence length="808" mass="92493">MAAIMNTWKLENALDYTNMNTAKKLAFIVATVLIIIHGTRIYNNGGDTCNNLLSRGHLAADKKWQPEGCMLHKYSKMDMRKCLSEKTFTFVGDSRQRQLYFKLVKTISVSTVKEGKQHEDIVYHEEDTGISVNFLWQPMVNGSMEKVYREWKEGKKKKPSIIITGSGVWTIKQMNASGKALTEYQANLTLLRPLMEEVAMETDVYWMLQDPVNNTQLIKERKMITNTQIDSYNNVAMEILEGSHVGILQSTHQAASELLHVSPDGIHLGEPALDIHLSLLLNLFCNDRLRPIDGSCCQSFHPPSLLQVGTGVFFGLCLVGAMLFSVTRGRSPSMSEDAETAQNQKKTKSSAEIARTTLVALAKFGVIMAYFYLCDRTPLFMRENKHYTHLQFFVPFVWVLLVGLFFHADTKQTSILNRDQTDEWKGWMQLVILIYHYTGTSSYLPIYMHIRILVAMYLFQTGYGHFFYFWNKGDYGIVRLCQVNFRLNFLVVFLCMVMDRPYQFYYFVPLVTFWFFVVYGTMAVLPRVTAKSSGGAANMPEASGCTARLSFNATDNSSGFVLMMFKLLVLCGIIALLASMQVLFESLFSWWPAVQLFQLDGSIREWWFRWQLDRYAVSYGMFFAFTYLGLKKLQIIDDSFHGNLFTPCVTYLIVTLSVCITLGYTVFMTTCSSKVECNRLHPYISFLPITSFILVRNVPGYLRSRYSTFFAWFGKISLELFIGQYHIWLAADTKGILVVIPGYHTLNMLVTFFIFVCVAHEISAVTGTLATTLVPRDFHTVMQRLIMFVLFLCVMLLYGHFGDKIQLF</sequence>
<feature type="transmembrane region" description="Helical" evidence="8">
    <location>
        <begin position="427"/>
        <end position="446"/>
    </location>
</feature>
<feature type="transmembrane region" description="Helical" evidence="8">
    <location>
        <begin position="353"/>
        <end position="373"/>
    </location>
</feature>
<evidence type="ECO:0000259" key="9">
    <source>
        <dbReference type="Pfam" id="PF07779"/>
    </source>
</evidence>
<organism evidence="11 12">
    <name type="scientific">Branchiostoma lanceolatum</name>
    <name type="common">Common lancelet</name>
    <name type="synonym">Amphioxus lanceolatum</name>
    <dbReference type="NCBI Taxonomy" id="7740"/>
    <lineage>
        <taxon>Eukaryota</taxon>
        <taxon>Metazoa</taxon>
        <taxon>Chordata</taxon>
        <taxon>Cephalochordata</taxon>
        <taxon>Leptocardii</taxon>
        <taxon>Amphioxiformes</taxon>
        <taxon>Branchiostomatidae</taxon>
        <taxon>Branchiostoma</taxon>
    </lineage>
</organism>
<evidence type="ECO:0000256" key="5">
    <source>
        <dbReference type="ARBA" id="ARBA00022989"/>
    </source>
</evidence>
<feature type="transmembrane region" description="Helical" evidence="8">
    <location>
        <begin position="785"/>
        <end position="801"/>
    </location>
</feature>
<feature type="transmembrane region" description="Helical" evidence="8">
    <location>
        <begin position="680"/>
        <end position="698"/>
    </location>
</feature>
<dbReference type="Proteomes" id="UP000838412">
    <property type="component" value="Chromosome 17"/>
</dbReference>
<dbReference type="GO" id="GO:0005975">
    <property type="term" value="P:carbohydrate metabolic process"/>
    <property type="evidence" value="ECO:0007669"/>
    <property type="project" value="UniProtKB-ARBA"/>
</dbReference>
<feature type="transmembrane region" description="Helical" evidence="8">
    <location>
        <begin position="477"/>
        <end position="498"/>
    </location>
</feature>
<evidence type="ECO:0000256" key="7">
    <source>
        <dbReference type="ARBA" id="ARBA00023180"/>
    </source>
</evidence>
<dbReference type="OrthoDB" id="1932925at2759"/>
<feature type="transmembrane region" description="Helical" evidence="8">
    <location>
        <begin position="612"/>
        <end position="630"/>
    </location>
</feature>